<evidence type="ECO:0000313" key="1">
    <source>
        <dbReference type="EMBL" id="KAH7511483.1"/>
    </source>
</evidence>
<sequence>MNRKSIRTKARLMLNFLRPGEPKALFYVGMGLTLPHHSLLLPRSLSLRKIQNQTRKPTSSFPAFRCSSNPNFKTTLKTCKNCKTQFDPSLNHPRACRFHTAHFGGCILYLVPRVFQVKVQVEKQRGSLRAYTLEALWILPTLARFSNIGIVVGLKIPLTQDVLPLLTPPMMTDIFGRLPRGCIFGSAPEITDGSQDKICF</sequence>
<dbReference type="Proteomes" id="UP000813462">
    <property type="component" value="Unassembled WGS sequence"/>
</dbReference>
<gene>
    <name evidence="1" type="ORF">FEM48_ZijujUnG0008500</name>
</gene>
<dbReference type="PANTHER" id="PTHR35106:SF5">
    <property type="entry name" value="CARBOXYPEPTIDASE"/>
    <property type="match status" value="1"/>
</dbReference>
<dbReference type="PANTHER" id="PTHR35106">
    <property type="entry name" value="BNAA07G25190D PROTEIN"/>
    <property type="match status" value="1"/>
</dbReference>
<proteinExistence type="predicted"/>
<reference evidence="1" key="1">
    <citation type="journal article" date="2021" name="Front. Plant Sci.">
        <title>Chromosome-Scale Genome Assembly for Chinese Sour Jujube and Insights Into Its Genome Evolution and Domestication Signature.</title>
        <authorList>
            <person name="Shen L.-Y."/>
            <person name="Luo H."/>
            <person name="Wang X.-L."/>
            <person name="Wang X.-M."/>
            <person name="Qiu X.-J."/>
            <person name="Liu H."/>
            <person name="Zhou S.-S."/>
            <person name="Jia K.-H."/>
            <person name="Nie S."/>
            <person name="Bao Y.-T."/>
            <person name="Zhang R.-G."/>
            <person name="Yun Q.-Z."/>
            <person name="Chai Y.-H."/>
            <person name="Lu J.-Y."/>
            <person name="Li Y."/>
            <person name="Zhao S.-W."/>
            <person name="Mao J.-F."/>
            <person name="Jia S.-G."/>
            <person name="Mao Y.-M."/>
        </authorList>
    </citation>
    <scope>NUCLEOTIDE SEQUENCE</scope>
    <source>
        <strain evidence="1">AT0</strain>
        <tissue evidence="1">Leaf</tissue>
    </source>
</reference>
<name>A0A978U9Z8_ZIZJJ</name>
<evidence type="ECO:0000313" key="2">
    <source>
        <dbReference type="Proteomes" id="UP000813462"/>
    </source>
</evidence>
<comment type="caution">
    <text evidence="1">The sequence shown here is derived from an EMBL/GenBank/DDBJ whole genome shotgun (WGS) entry which is preliminary data.</text>
</comment>
<protein>
    <submittedName>
        <fullName evidence="1">Uncharacterized protein</fullName>
    </submittedName>
</protein>
<dbReference type="EMBL" id="JAEACU010000072">
    <property type="protein sequence ID" value="KAH7511483.1"/>
    <property type="molecule type" value="Genomic_DNA"/>
</dbReference>
<organism evidence="1 2">
    <name type="scientific">Ziziphus jujuba var. spinosa</name>
    <dbReference type="NCBI Taxonomy" id="714518"/>
    <lineage>
        <taxon>Eukaryota</taxon>
        <taxon>Viridiplantae</taxon>
        <taxon>Streptophyta</taxon>
        <taxon>Embryophyta</taxon>
        <taxon>Tracheophyta</taxon>
        <taxon>Spermatophyta</taxon>
        <taxon>Magnoliopsida</taxon>
        <taxon>eudicotyledons</taxon>
        <taxon>Gunneridae</taxon>
        <taxon>Pentapetalae</taxon>
        <taxon>rosids</taxon>
        <taxon>fabids</taxon>
        <taxon>Rosales</taxon>
        <taxon>Rhamnaceae</taxon>
        <taxon>Paliureae</taxon>
        <taxon>Ziziphus</taxon>
    </lineage>
</organism>
<accession>A0A978U9Z8</accession>
<dbReference type="AlphaFoldDB" id="A0A978U9Z8"/>